<dbReference type="PROSITE" id="PS01187">
    <property type="entry name" value="EGF_CA"/>
    <property type="match status" value="1"/>
</dbReference>
<evidence type="ECO:0000313" key="5">
    <source>
        <dbReference type="EMBL" id="RZF34727.1"/>
    </source>
</evidence>
<keyword evidence="1" id="KW-0245">EGF-like domain</keyword>
<dbReference type="AlphaFoldDB" id="A0A482WMH7"/>
<gene>
    <name evidence="5" type="ORF">LSTR_LSTR016429</name>
</gene>
<comment type="caution">
    <text evidence="5">The sequence shown here is derived from an EMBL/GenBank/DDBJ whole genome shotgun (WGS) entry which is preliminary data.</text>
</comment>
<dbReference type="PROSITE" id="PS00010">
    <property type="entry name" value="ASX_HYDROXYL"/>
    <property type="match status" value="1"/>
</dbReference>
<dbReference type="GO" id="GO:0005509">
    <property type="term" value="F:calcium ion binding"/>
    <property type="evidence" value="ECO:0007669"/>
    <property type="project" value="InterPro"/>
</dbReference>
<evidence type="ECO:0000313" key="6">
    <source>
        <dbReference type="Proteomes" id="UP000291343"/>
    </source>
</evidence>
<dbReference type="Gene3D" id="2.10.25.10">
    <property type="entry name" value="Laminin"/>
    <property type="match status" value="1"/>
</dbReference>
<evidence type="ECO:0000256" key="2">
    <source>
        <dbReference type="ARBA" id="ARBA00022737"/>
    </source>
</evidence>
<dbReference type="FunFam" id="2.10.25.10:FF:000240">
    <property type="entry name" value="Vitamin K-dependent protein S"/>
    <property type="match status" value="1"/>
</dbReference>
<evidence type="ECO:0000256" key="3">
    <source>
        <dbReference type="ARBA" id="ARBA00023157"/>
    </source>
</evidence>
<name>A0A482WMH7_LAOST</name>
<evidence type="ECO:0000259" key="4">
    <source>
        <dbReference type="SMART" id="SM00179"/>
    </source>
</evidence>
<dbReference type="InterPro" id="IPR018097">
    <property type="entry name" value="EGF_Ca-bd_CS"/>
</dbReference>
<dbReference type="InParanoid" id="A0A482WMH7"/>
<dbReference type="EMBL" id="QKKF02030461">
    <property type="protein sequence ID" value="RZF34727.1"/>
    <property type="molecule type" value="Genomic_DNA"/>
</dbReference>
<protein>
    <recommendedName>
        <fullName evidence="4">EGF-like calcium-binding domain-containing protein</fullName>
    </recommendedName>
</protein>
<organism evidence="5 6">
    <name type="scientific">Laodelphax striatellus</name>
    <name type="common">Small brown planthopper</name>
    <name type="synonym">Delphax striatella</name>
    <dbReference type="NCBI Taxonomy" id="195883"/>
    <lineage>
        <taxon>Eukaryota</taxon>
        <taxon>Metazoa</taxon>
        <taxon>Ecdysozoa</taxon>
        <taxon>Arthropoda</taxon>
        <taxon>Hexapoda</taxon>
        <taxon>Insecta</taxon>
        <taxon>Pterygota</taxon>
        <taxon>Neoptera</taxon>
        <taxon>Paraneoptera</taxon>
        <taxon>Hemiptera</taxon>
        <taxon>Auchenorrhyncha</taxon>
        <taxon>Fulgoroidea</taxon>
        <taxon>Delphacidae</taxon>
        <taxon>Criomorphinae</taxon>
        <taxon>Laodelphax</taxon>
    </lineage>
</organism>
<reference evidence="5 6" key="1">
    <citation type="journal article" date="2017" name="Gigascience">
        <title>Genome sequence of the small brown planthopper, Laodelphax striatellus.</title>
        <authorList>
            <person name="Zhu J."/>
            <person name="Jiang F."/>
            <person name="Wang X."/>
            <person name="Yang P."/>
            <person name="Bao Y."/>
            <person name="Zhao W."/>
            <person name="Wang W."/>
            <person name="Lu H."/>
            <person name="Wang Q."/>
            <person name="Cui N."/>
            <person name="Li J."/>
            <person name="Chen X."/>
            <person name="Luo L."/>
            <person name="Yu J."/>
            <person name="Kang L."/>
            <person name="Cui F."/>
        </authorList>
    </citation>
    <scope>NUCLEOTIDE SEQUENCE [LARGE SCALE GENOMIC DNA]</scope>
    <source>
        <strain evidence="5">Lst14</strain>
    </source>
</reference>
<sequence>MGCTRLECGDINECANNNGGCDQKCINTPGNFTCACNVGYELFLSNGTAGFSIDKSETGERDGDIFQRNKTCVPVMCPPMDNPENGLIMSTKVSYGINFLDINN</sequence>
<keyword evidence="2" id="KW-0677">Repeat</keyword>
<feature type="domain" description="EGF-like calcium-binding" evidence="4">
    <location>
        <begin position="10"/>
        <end position="73"/>
    </location>
</feature>
<accession>A0A482WMH7</accession>
<dbReference type="STRING" id="195883.A0A482WMH7"/>
<dbReference type="SMART" id="SM00179">
    <property type="entry name" value="EGF_CA"/>
    <property type="match status" value="1"/>
</dbReference>
<dbReference type="InterPro" id="IPR000152">
    <property type="entry name" value="EGF-type_Asp/Asn_hydroxyl_site"/>
</dbReference>
<proteinExistence type="predicted"/>
<dbReference type="Proteomes" id="UP000291343">
    <property type="component" value="Unassembled WGS sequence"/>
</dbReference>
<dbReference type="InterPro" id="IPR001881">
    <property type="entry name" value="EGF-like_Ca-bd_dom"/>
</dbReference>
<keyword evidence="3" id="KW-1015">Disulfide bond</keyword>
<evidence type="ECO:0000256" key="1">
    <source>
        <dbReference type="ARBA" id="ARBA00022536"/>
    </source>
</evidence>
<dbReference type="OrthoDB" id="430340at2759"/>
<dbReference type="SUPFAM" id="SSF57196">
    <property type="entry name" value="EGF/Laminin"/>
    <property type="match status" value="1"/>
</dbReference>
<dbReference type="Pfam" id="PF14670">
    <property type="entry name" value="FXa_inhibition"/>
    <property type="match status" value="1"/>
</dbReference>
<keyword evidence="6" id="KW-1185">Reference proteome</keyword>